<comment type="catalytic activity">
    <reaction evidence="12">
        <text>fluoride(in) = fluoride(out)</text>
        <dbReference type="Rhea" id="RHEA:76159"/>
        <dbReference type="ChEBI" id="CHEBI:17051"/>
    </reaction>
    <physiologicalReaction direction="left-to-right" evidence="12">
        <dbReference type="Rhea" id="RHEA:76160"/>
    </physiologicalReaction>
</comment>
<organism evidence="15 16">
    <name type="scientific">Paludifilum halophilum</name>
    <dbReference type="NCBI Taxonomy" id="1642702"/>
    <lineage>
        <taxon>Bacteria</taxon>
        <taxon>Bacillati</taxon>
        <taxon>Bacillota</taxon>
        <taxon>Bacilli</taxon>
        <taxon>Bacillales</taxon>
        <taxon>Thermoactinomycetaceae</taxon>
        <taxon>Paludifilum</taxon>
    </lineage>
</organism>
<dbReference type="AlphaFoldDB" id="A0A235BC88"/>
<gene>
    <name evidence="14" type="primary">fluC</name>
    <name evidence="14" type="synonym">crcB</name>
    <name evidence="15" type="ORF">CHM34_02630</name>
</gene>
<dbReference type="PANTHER" id="PTHR28259">
    <property type="entry name" value="FLUORIDE EXPORT PROTEIN 1-RELATED"/>
    <property type="match status" value="1"/>
</dbReference>
<evidence type="ECO:0000256" key="12">
    <source>
        <dbReference type="ARBA" id="ARBA00035585"/>
    </source>
</evidence>
<feature type="transmembrane region" description="Helical" evidence="14">
    <location>
        <begin position="59"/>
        <end position="79"/>
    </location>
</feature>
<dbReference type="GO" id="GO:0046872">
    <property type="term" value="F:metal ion binding"/>
    <property type="evidence" value="ECO:0007669"/>
    <property type="project" value="UniProtKB-KW"/>
</dbReference>
<comment type="activity regulation">
    <text evidence="14">Na(+) is not transported, but it plays an essential structural role and its presence is essential for fluoride channel function.</text>
</comment>
<dbReference type="GO" id="GO:0140114">
    <property type="term" value="P:cellular detoxification of fluoride"/>
    <property type="evidence" value="ECO:0007669"/>
    <property type="project" value="UniProtKB-UniRule"/>
</dbReference>
<comment type="similarity">
    <text evidence="11 14">Belongs to the fluoride channel Fluc/FEX (TC 1.A.43) family.</text>
</comment>
<feature type="transmembrane region" description="Helical" evidence="14">
    <location>
        <begin position="34"/>
        <end position="53"/>
    </location>
</feature>
<feature type="binding site" evidence="14">
    <location>
        <position position="73"/>
    </location>
    <ligand>
        <name>Na(+)</name>
        <dbReference type="ChEBI" id="CHEBI:29101"/>
        <note>structural</note>
    </ligand>
</feature>
<feature type="transmembrane region" description="Helical" evidence="14">
    <location>
        <begin position="91"/>
        <end position="113"/>
    </location>
</feature>
<keyword evidence="9 14" id="KW-0472">Membrane</keyword>
<keyword evidence="4 14" id="KW-0812">Transmembrane</keyword>
<dbReference type="PANTHER" id="PTHR28259:SF16">
    <property type="entry name" value="FLUORIDE-SPECIFIC ION CHANNEL FLUC 2"/>
    <property type="match status" value="1"/>
</dbReference>
<feature type="binding site" evidence="14">
    <location>
        <position position="70"/>
    </location>
    <ligand>
        <name>Na(+)</name>
        <dbReference type="ChEBI" id="CHEBI:29101"/>
        <note>structural</note>
    </ligand>
</feature>
<dbReference type="HAMAP" id="MF_00454">
    <property type="entry name" value="FluC"/>
    <property type="match status" value="1"/>
</dbReference>
<feature type="transmembrane region" description="Helical" evidence="14">
    <location>
        <begin position="6"/>
        <end position="22"/>
    </location>
</feature>
<proteinExistence type="inferred from homology"/>
<keyword evidence="2 14" id="KW-0813">Transport</keyword>
<keyword evidence="8 14" id="KW-0406">Ion transport</keyword>
<evidence type="ECO:0000256" key="11">
    <source>
        <dbReference type="ARBA" id="ARBA00035120"/>
    </source>
</evidence>
<name>A0A235BC88_9BACL</name>
<accession>A0A235BC88</accession>
<dbReference type="Pfam" id="PF02537">
    <property type="entry name" value="CRCB"/>
    <property type="match status" value="1"/>
</dbReference>
<evidence type="ECO:0000313" key="15">
    <source>
        <dbReference type="EMBL" id="OYD09890.1"/>
    </source>
</evidence>
<evidence type="ECO:0000256" key="13">
    <source>
        <dbReference type="ARBA" id="ARBA00049940"/>
    </source>
</evidence>
<keyword evidence="6 14" id="KW-1133">Transmembrane helix</keyword>
<evidence type="ECO:0000313" key="16">
    <source>
        <dbReference type="Proteomes" id="UP000215459"/>
    </source>
</evidence>
<evidence type="ECO:0000256" key="9">
    <source>
        <dbReference type="ARBA" id="ARBA00023136"/>
    </source>
</evidence>
<dbReference type="GO" id="GO:0005886">
    <property type="term" value="C:plasma membrane"/>
    <property type="evidence" value="ECO:0007669"/>
    <property type="project" value="UniProtKB-SubCell"/>
</dbReference>
<evidence type="ECO:0000256" key="4">
    <source>
        <dbReference type="ARBA" id="ARBA00022692"/>
    </source>
</evidence>
<comment type="caution">
    <text evidence="15">The sequence shown here is derived from an EMBL/GenBank/DDBJ whole genome shotgun (WGS) entry which is preliminary data.</text>
</comment>
<dbReference type="InterPro" id="IPR003691">
    <property type="entry name" value="FluC"/>
</dbReference>
<evidence type="ECO:0000256" key="6">
    <source>
        <dbReference type="ARBA" id="ARBA00022989"/>
    </source>
</evidence>
<evidence type="ECO:0000256" key="2">
    <source>
        <dbReference type="ARBA" id="ARBA00022448"/>
    </source>
</evidence>
<dbReference type="GO" id="GO:0062054">
    <property type="term" value="F:fluoride channel activity"/>
    <property type="evidence" value="ECO:0007669"/>
    <property type="project" value="UniProtKB-UniRule"/>
</dbReference>
<evidence type="ECO:0000256" key="8">
    <source>
        <dbReference type="ARBA" id="ARBA00023065"/>
    </source>
</evidence>
<reference evidence="15 16" key="1">
    <citation type="submission" date="2017-07" db="EMBL/GenBank/DDBJ databases">
        <title>The genome sequence of Paludifilum halophilum highlights mechanisms for microbial adaptation to high salt environemnts.</title>
        <authorList>
            <person name="Belbahri L."/>
        </authorList>
    </citation>
    <scope>NUCLEOTIDE SEQUENCE [LARGE SCALE GENOMIC DNA]</scope>
    <source>
        <strain evidence="15 16">DSM 102817</strain>
    </source>
</reference>
<keyword evidence="3 14" id="KW-1003">Cell membrane</keyword>
<keyword evidence="16" id="KW-1185">Reference proteome</keyword>
<comment type="function">
    <text evidence="13 14">Fluoride-specific ion channel. Important for reducing fluoride concentration in the cell, thus reducing its toxicity.</text>
</comment>
<evidence type="ECO:0000256" key="7">
    <source>
        <dbReference type="ARBA" id="ARBA00023053"/>
    </source>
</evidence>
<dbReference type="RefSeq" id="WP_094262992.1">
    <property type="nucleotide sequence ID" value="NZ_NOWF01000001.1"/>
</dbReference>
<dbReference type="Proteomes" id="UP000215459">
    <property type="component" value="Unassembled WGS sequence"/>
</dbReference>
<keyword evidence="10 14" id="KW-0407">Ion channel</keyword>
<keyword evidence="7 14" id="KW-0915">Sodium</keyword>
<evidence type="ECO:0000256" key="3">
    <source>
        <dbReference type="ARBA" id="ARBA00022475"/>
    </source>
</evidence>
<evidence type="ECO:0000256" key="14">
    <source>
        <dbReference type="HAMAP-Rule" id="MF_00454"/>
    </source>
</evidence>
<evidence type="ECO:0000256" key="10">
    <source>
        <dbReference type="ARBA" id="ARBA00023303"/>
    </source>
</evidence>
<evidence type="ECO:0000256" key="5">
    <source>
        <dbReference type="ARBA" id="ARBA00022723"/>
    </source>
</evidence>
<comment type="subcellular location">
    <subcellularLocation>
        <location evidence="1 14">Cell membrane</location>
        <topology evidence="1 14">Multi-pass membrane protein</topology>
    </subcellularLocation>
</comment>
<sequence length="119" mass="12883">MTLSILWVAIGGFLGAVARYAVSRRIPFRKGRLPWGTFTVNGMGSLCLGWIIGSAAPPNFLLFAGTGFMGSFTTFSTLNREAILLKQENEWTPMLLYLGITYGAGIPLAWLGYWAGSTG</sequence>
<keyword evidence="5 14" id="KW-0479">Metal-binding</keyword>
<protein>
    <recommendedName>
        <fullName evidence="14">Fluoride-specific ion channel FluC</fullName>
    </recommendedName>
</protein>
<dbReference type="EMBL" id="NOWF01000001">
    <property type="protein sequence ID" value="OYD09890.1"/>
    <property type="molecule type" value="Genomic_DNA"/>
</dbReference>
<evidence type="ECO:0000256" key="1">
    <source>
        <dbReference type="ARBA" id="ARBA00004651"/>
    </source>
</evidence>
<dbReference type="OrthoDB" id="9815830at2"/>